<name>A0ABP0U3A7_9BRYO</name>
<keyword evidence="2" id="KW-1185">Reference proteome</keyword>
<dbReference type="Gene3D" id="1.10.287.1490">
    <property type="match status" value="1"/>
</dbReference>
<organism evidence="1 2">
    <name type="scientific">Sphagnum troendelagicum</name>
    <dbReference type="NCBI Taxonomy" id="128251"/>
    <lineage>
        <taxon>Eukaryota</taxon>
        <taxon>Viridiplantae</taxon>
        <taxon>Streptophyta</taxon>
        <taxon>Embryophyta</taxon>
        <taxon>Bryophyta</taxon>
        <taxon>Sphagnophytina</taxon>
        <taxon>Sphagnopsida</taxon>
        <taxon>Sphagnales</taxon>
        <taxon>Sphagnaceae</taxon>
        <taxon>Sphagnum</taxon>
    </lineage>
</organism>
<sequence length="158" mass="18730">MIKDMASIWLDNNEAMKYITQLEEQLTAKALEPDDLKEQNRNLDAKVREMHFEAQKHVQKLQEFTTQMDMFERNQAQYRVIEEAHQQAQDQNTTLIRDLARVNSNLENPTRQYEMLMAVVEHHRPKILEFNSRRSELQQKCMSGVSSFVSRKVIVSYN</sequence>
<proteinExistence type="predicted"/>
<evidence type="ECO:0000313" key="2">
    <source>
        <dbReference type="Proteomes" id="UP001497512"/>
    </source>
</evidence>
<dbReference type="Proteomes" id="UP001497512">
    <property type="component" value="Chromosome 18"/>
</dbReference>
<dbReference type="EMBL" id="OZ019910">
    <property type="protein sequence ID" value="CAK9211543.1"/>
    <property type="molecule type" value="Genomic_DNA"/>
</dbReference>
<accession>A0ABP0U3A7</accession>
<gene>
    <name evidence="1" type="ORF">CSSPTR1EN2_LOCUS10773</name>
</gene>
<evidence type="ECO:0000313" key="1">
    <source>
        <dbReference type="EMBL" id="CAK9211543.1"/>
    </source>
</evidence>
<reference evidence="1" key="1">
    <citation type="submission" date="2024-02" db="EMBL/GenBank/DDBJ databases">
        <authorList>
            <consortium name="ELIXIR-Norway"/>
            <consortium name="Elixir Norway"/>
        </authorList>
    </citation>
    <scope>NUCLEOTIDE SEQUENCE</scope>
</reference>
<protein>
    <submittedName>
        <fullName evidence="1">Uncharacterized protein</fullName>
    </submittedName>
</protein>